<evidence type="ECO:0000256" key="5">
    <source>
        <dbReference type="ARBA" id="ARBA00022984"/>
    </source>
</evidence>
<keyword evidence="11" id="KW-1185">Reference proteome</keyword>
<sequence>MKRLAALFSALAVLFLLWSGWMLVRPHPGIMARLPEFPTRPGQGGYVPQTGPEEPARLTSPIERILVEKAARRMTVFQQDGPPKTFRVALGSSPRGDKSRQGDGRTPEGVFRIDRLNDRSRFHLSLGIDYPQRRHREAARKAGIDPGGDIMIHGQPNQIPKGYRVRGDWTEGCIAILDDEIEEIYALARIGTEVEIRP</sequence>
<gene>
    <name evidence="10" type="ORF">RM190_01700</name>
</gene>
<evidence type="ECO:0000313" key="10">
    <source>
        <dbReference type="EMBL" id="MDT1060550.1"/>
    </source>
</evidence>
<evidence type="ECO:0000256" key="7">
    <source>
        <dbReference type="PROSITE-ProRule" id="PRU01373"/>
    </source>
</evidence>
<evidence type="ECO:0000256" key="6">
    <source>
        <dbReference type="ARBA" id="ARBA00023316"/>
    </source>
</evidence>
<proteinExistence type="inferred from homology"/>
<dbReference type="PROSITE" id="PS52029">
    <property type="entry name" value="LD_TPASE"/>
    <property type="match status" value="1"/>
</dbReference>
<keyword evidence="5 7" id="KW-0573">Peptidoglycan synthesis</keyword>
<comment type="caution">
    <text evidence="10">The sequence shown here is derived from an EMBL/GenBank/DDBJ whole genome shotgun (WGS) entry which is preliminary data.</text>
</comment>
<feature type="domain" description="L,D-TPase catalytic" evidence="9">
    <location>
        <begin position="63"/>
        <end position="197"/>
    </location>
</feature>
<feature type="compositionally biased region" description="Basic and acidic residues" evidence="8">
    <location>
        <begin position="95"/>
        <end position="109"/>
    </location>
</feature>
<feature type="active site" description="Nucleophile" evidence="7">
    <location>
        <position position="173"/>
    </location>
</feature>
<evidence type="ECO:0000313" key="11">
    <source>
        <dbReference type="Proteomes" id="UP001251085"/>
    </source>
</evidence>
<dbReference type="InterPro" id="IPR038063">
    <property type="entry name" value="Transpep_catalytic_dom"/>
</dbReference>
<dbReference type="PANTHER" id="PTHR36699:SF1">
    <property type="entry name" value="L,D-TRANSPEPTIDASE YAFK-RELATED"/>
    <property type="match status" value="1"/>
</dbReference>
<reference evidence="11" key="1">
    <citation type="submission" date="2023-07" db="EMBL/GenBank/DDBJ databases">
        <title>Characterization of two Paracoccaceae strains isolated from Phycosphere and proposal of Xinfangfangia lacusdiani sp. nov.</title>
        <authorList>
            <person name="Deng Y."/>
            <person name="Zhang Y.Q."/>
        </authorList>
    </citation>
    <scope>NUCLEOTIDE SEQUENCE [LARGE SCALE GENOMIC DNA]</scope>
    <source>
        <strain evidence="11">CPCC 101403</strain>
    </source>
</reference>
<keyword evidence="3" id="KW-0808">Transferase</keyword>
<dbReference type="CDD" id="cd16913">
    <property type="entry name" value="YkuD_like"/>
    <property type="match status" value="1"/>
</dbReference>
<evidence type="ECO:0000256" key="2">
    <source>
        <dbReference type="ARBA" id="ARBA00005992"/>
    </source>
</evidence>
<evidence type="ECO:0000256" key="8">
    <source>
        <dbReference type="SAM" id="MobiDB-lite"/>
    </source>
</evidence>
<comment type="similarity">
    <text evidence="2">Belongs to the YkuD family.</text>
</comment>
<evidence type="ECO:0000256" key="4">
    <source>
        <dbReference type="ARBA" id="ARBA00022960"/>
    </source>
</evidence>
<evidence type="ECO:0000256" key="1">
    <source>
        <dbReference type="ARBA" id="ARBA00004752"/>
    </source>
</evidence>
<feature type="region of interest" description="Disordered" evidence="8">
    <location>
        <begin position="82"/>
        <end position="109"/>
    </location>
</feature>
<accession>A0ABU3E8Q2</accession>
<protein>
    <submittedName>
        <fullName evidence="10">L,D-transpeptidase family protein</fullName>
    </submittedName>
</protein>
<name>A0ABU3E8Q2_9RHOB</name>
<organism evidence="10 11">
    <name type="scientific">Paracoccus broussonetiae</name>
    <dbReference type="NCBI Taxonomy" id="3075834"/>
    <lineage>
        <taxon>Bacteria</taxon>
        <taxon>Pseudomonadati</taxon>
        <taxon>Pseudomonadota</taxon>
        <taxon>Alphaproteobacteria</taxon>
        <taxon>Rhodobacterales</taxon>
        <taxon>Paracoccaceae</taxon>
        <taxon>Paracoccus</taxon>
    </lineage>
</organism>
<keyword evidence="6 7" id="KW-0961">Cell wall biogenesis/degradation</keyword>
<dbReference type="EMBL" id="JAVRQI010000001">
    <property type="protein sequence ID" value="MDT1060550.1"/>
    <property type="molecule type" value="Genomic_DNA"/>
</dbReference>
<dbReference type="Pfam" id="PF03734">
    <property type="entry name" value="YkuD"/>
    <property type="match status" value="1"/>
</dbReference>
<evidence type="ECO:0000256" key="3">
    <source>
        <dbReference type="ARBA" id="ARBA00022679"/>
    </source>
</evidence>
<feature type="active site" description="Proton donor/acceptor" evidence="7">
    <location>
        <position position="153"/>
    </location>
</feature>
<evidence type="ECO:0000259" key="9">
    <source>
        <dbReference type="PROSITE" id="PS52029"/>
    </source>
</evidence>
<dbReference type="SUPFAM" id="SSF141523">
    <property type="entry name" value="L,D-transpeptidase catalytic domain-like"/>
    <property type="match status" value="1"/>
</dbReference>
<dbReference type="PANTHER" id="PTHR36699">
    <property type="entry name" value="LD-TRANSPEPTIDASE"/>
    <property type="match status" value="1"/>
</dbReference>
<dbReference type="Proteomes" id="UP001251085">
    <property type="component" value="Unassembled WGS sequence"/>
</dbReference>
<keyword evidence="4 7" id="KW-0133">Cell shape</keyword>
<comment type="pathway">
    <text evidence="1 7">Cell wall biogenesis; peptidoglycan biosynthesis.</text>
</comment>
<dbReference type="Gene3D" id="2.40.440.10">
    <property type="entry name" value="L,D-transpeptidase catalytic domain-like"/>
    <property type="match status" value="1"/>
</dbReference>
<dbReference type="InterPro" id="IPR005490">
    <property type="entry name" value="LD_TPept_cat_dom"/>
</dbReference>
<dbReference type="RefSeq" id="WP_311757645.1">
    <property type="nucleotide sequence ID" value="NZ_JAVRQI010000001.1"/>
</dbReference>